<dbReference type="SUPFAM" id="SSF47769">
    <property type="entry name" value="SAM/Pointed domain"/>
    <property type="match status" value="2"/>
</dbReference>
<dbReference type="InterPro" id="IPR001660">
    <property type="entry name" value="SAM"/>
</dbReference>
<protein>
    <submittedName>
        <fullName evidence="6">SAM domain-containing protein</fullName>
    </submittedName>
</protein>
<feature type="region of interest" description="Disordered" evidence="3">
    <location>
        <begin position="180"/>
        <end position="207"/>
    </location>
</feature>
<keyword evidence="1" id="KW-0677">Repeat</keyword>
<evidence type="ECO:0000313" key="6">
    <source>
        <dbReference type="WBParaSite" id="Gr19_v10_g1672.t1"/>
    </source>
</evidence>
<feature type="domain" description="SAM" evidence="4">
    <location>
        <begin position="393"/>
        <end position="450"/>
    </location>
</feature>
<evidence type="ECO:0000259" key="4">
    <source>
        <dbReference type="PROSITE" id="PS50105"/>
    </source>
</evidence>
<feature type="region of interest" description="Disordered" evidence="3">
    <location>
        <begin position="29"/>
        <end position="52"/>
    </location>
</feature>
<evidence type="ECO:0000256" key="1">
    <source>
        <dbReference type="ARBA" id="ARBA00022737"/>
    </source>
</evidence>
<feature type="compositionally biased region" description="Low complexity" evidence="3">
    <location>
        <begin position="254"/>
        <end position="270"/>
    </location>
</feature>
<feature type="compositionally biased region" description="Polar residues" evidence="3">
    <location>
        <begin position="29"/>
        <end position="46"/>
    </location>
</feature>
<dbReference type="PANTHER" id="PTHR24174">
    <property type="entry name" value="ANKYRIN REPEAT AND STERILE ALPHA MOTIF DOMAIN-CONTAINING PROTEIN 1"/>
    <property type="match status" value="1"/>
</dbReference>
<keyword evidence="5" id="KW-1185">Reference proteome</keyword>
<accession>A0A914HFN3</accession>
<evidence type="ECO:0000313" key="5">
    <source>
        <dbReference type="Proteomes" id="UP000887572"/>
    </source>
</evidence>
<dbReference type="Gene3D" id="1.10.150.50">
    <property type="entry name" value="Transcription Factor, Ets-1"/>
    <property type="match status" value="2"/>
</dbReference>
<dbReference type="SMART" id="SM00454">
    <property type="entry name" value="SAM"/>
    <property type="match status" value="2"/>
</dbReference>
<dbReference type="PROSITE" id="PS50105">
    <property type="entry name" value="SAM_DOMAIN"/>
    <property type="match status" value="2"/>
</dbReference>
<dbReference type="AlphaFoldDB" id="A0A914HFN3"/>
<name>A0A914HFN3_GLORO</name>
<feature type="domain" description="SAM" evidence="4">
    <location>
        <begin position="314"/>
        <end position="377"/>
    </location>
</feature>
<dbReference type="Pfam" id="PF00536">
    <property type="entry name" value="SAM_1"/>
    <property type="match status" value="2"/>
</dbReference>
<dbReference type="InterPro" id="IPR013761">
    <property type="entry name" value="SAM/pointed_sf"/>
</dbReference>
<feature type="compositionally biased region" description="Polar residues" evidence="3">
    <location>
        <begin position="237"/>
        <end position="253"/>
    </location>
</feature>
<keyword evidence="2" id="KW-0040">ANK repeat</keyword>
<feature type="region of interest" description="Disordered" evidence="3">
    <location>
        <begin position="236"/>
        <end position="270"/>
    </location>
</feature>
<dbReference type="Proteomes" id="UP000887572">
    <property type="component" value="Unplaced"/>
</dbReference>
<dbReference type="InterPro" id="IPR033635">
    <property type="entry name" value="ANKS1/Caskin"/>
</dbReference>
<feature type="region of interest" description="Disordered" evidence="3">
    <location>
        <begin position="112"/>
        <end position="159"/>
    </location>
</feature>
<evidence type="ECO:0000256" key="2">
    <source>
        <dbReference type="ARBA" id="ARBA00023043"/>
    </source>
</evidence>
<feature type="compositionally biased region" description="Low complexity" evidence="3">
    <location>
        <begin position="182"/>
        <end position="207"/>
    </location>
</feature>
<reference evidence="6" key="1">
    <citation type="submission" date="2022-11" db="UniProtKB">
        <authorList>
            <consortium name="WormBaseParasite"/>
        </authorList>
    </citation>
    <scope>IDENTIFICATION</scope>
</reference>
<proteinExistence type="predicted"/>
<dbReference type="WBParaSite" id="Gr19_v10_g1672.t1">
    <property type="protein sequence ID" value="Gr19_v10_g1672.t1"/>
    <property type="gene ID" value="Gr19_v10_g1672"/>
</dbReference>
<sequence>MDGYSAFWVAVLVPCCLSSLKMRRRFLGQKQSSKNASSKRLPSSAISPPADLLSSRRSFVGEGTPVKGKEANCALMAGNKYATIGRFAKKWPWDSYRPLYPPTMPLAVEEKCRPRGDGEGGEALNGDAMRRRPQSMAKANGRREVEDDEIAAAGPAGDRRMSEALQFQEEANSVAPGVLFHSASAGGNNRNSTGSTNSSQASSGFESAKSASSHHLATSASSGSCSSGVCSSATVVHHQSSVHPPNASPDGTASSSSRLSSAGSSTQGRSSAYFSLSDGLDSSIGPGGTLTVQKRAKGPCPRVNITEMIARGIPEAEIFAEWLQRLCLSEYLALFLGQGYDLPTLARASPEDLTTLGITRPEDRKRLFQDIQAWRNLKDNWPTNLALDANARDWLSAIGLKQYINLFEQQGYLNVGNFEQLEPEDLEDIGVKKLGHIKRICLALKKLRSFRLDAAEASAACPLLCLPSSSICPMPSRASSFSPSPEPLPHSDQNCPRISFNGITTDCTRKCTWREDGDQSVQFRNISFEGEPTGEQSAATDRGPPRLNLYRTSQIIAQLPRDPPPEFNDDEEEEHGQNEKGGKYSQRARRHRPLPPPPPAPVPFSSLELLTLPSSSISSSAYLRLFSSQPTTPRHAQKTFPHSVMEDQPHPVQQRHLLSPETLKTAPMMMTTAILPNDCNH</sequence>
<evidence type="ECO:0000256" key="3">
    <source>
        <dbReference type="SAM" id="MobiDB-lite"/>
    </source>
</evidence>
<organism evidence="5 6">
    <name type="scientific">Globodera rostochiensis</name>
    <name type="common">Golden nematode worm</name>
    <name type="synonym">Heterodera rostochiensis</name>
    <dbReference type="NCBI Taxonomy" id="31243"/>
    <lineage>
        <taxon>Eukaryota</taxon>
        <taxon>Metazoa</taxon>
        <taxon>Ecdysozoa</taxon>
        <taxon>Nematoda</taxon>
        <taxon>Chromadorea</taxon>
        <taxon>Rhabditida</taxon>
        <taxon>Tylenchina</taxon>
        <taxon>Tylenchomorpha</taxon>
        <taxon>Tylenchoidea</taxon>
        <taxon>Heteroderidae</taxon>
        <taxon>Heteroderinae</taxon>
        <taxon>Globodera</taxon>
    </lineage>
</organism>
<feature type="region of interest" description="Disordered" evidence="3">
    <location>
        <begin position="556"/>
        <end position="602"/>
    </location>
</feature>
<dbReference type="PANTHER" id="PTHR24174:SF16">
    <property type="entry name" value="CASKIN-2"/>
    <property type="match status" value="1"/>
</dbReference>